<dbReference type="Proteomes" id="UP000262802">
    <property type="component" value="Chromosome"/>
</dbReference>
<keyword evidence="2" id="KW-1185">Reference proteome</keyword>
<dbReference type="KEGG" id="hyh:D3Y59_03895"/>
<dbReference type="AlphaFoldDB" id="A0A3B7QZ46"/>
<proteinExistence type="predicted"/>
<evidence type="ECO:0000313" key="1">
    <source>
        <dbReference type="EMBL" id="AYA36280.1"/>
    </source>
</evidence>
<organism evidence="1 2">
    <name type="scientific">Hymenobacter oligotrophus</name>
    <dbReference type="NCBI Taxonomy" id="2319843"/>
    <lineage>
        <taxon>Bacteria</taxon>
        <taxon>Pseudomonadati</taxon>
        <taxon>Bacteroidota</taxon>
        <taxon>Cytophagia</taxon>
        <taxon>Cytophagales</taxon>
        <taxon>Hymenobacteraceae</taxon>
        <taxon>Hymenobacter</taxon>
    </lineage>
</organism>
<accession>A0A3B7QZ46</accession>
<sequence>MENAMPQPTDTPAQLLFVYNANSGLPNALLDAVHKLVSPSTYACSLCAITYGAVSMRPEWKQFLRALPLPTKFLYRNQLPQLHPELLGFALPAVFSQAKTGRVAQIISAAEMQSLNLAGLMALLQKRLAL</sequence>
<gene>
    <name evidence="1" type="ORF">D3Y59_03895</name>
</gene>
<evidence type="ECO:0008006" key="3">
    <source>
        <dbReference type="Google" id="ProtNLM"/>
    </source>
</evidence>
<name>A0A3B7QZ46_9BACT</name>
<dbReference type="OrthoDB" id="572467at2"/>
<dbReference type="EMBL" id="CP032317">
    <property type="protein sequence ID" value="AYA36280.1"/>
    <property type="molecule type" value="Genomic_DNA"/>
</dbReference>
<protein>
    <recommendedName>
        <fullName evidence="3">GTPase</fullName>
    </recommendedName>
</protein>
<evidence type="ECO:0000313" key="2">
    <source>
        <dbReference type="Proteomes" id="UP000262802"/>
    </source>
</evidence>
<reference evidence="1 2" key="1">
    <citation type="submission" date="2018-09" db="EMBL/GenBank/DDBJ databases">
        <title>Hymenobacter medium sp. nov., isolated from R2A medium.</title>
        <authorList>
            <person name="Yingchao G."/>
        </authorList>
    </citation>
    <scope>NUCLEOTIDE SEQUENCE [LARGE SCALE GENOMIC DNA]</scope>
    <source>
        <strain evidence="2">sh-6</strain>
    </source>
</reference>